<evidence type="ECO:0000313" key="6">
    <source>
        <dbReference type="Proteomes" id="UP000199481"/>
    </source>
</evidence>
<dbReference type="Pfam" id="PF00005">
    <property type="entry name" value="ABC_tran"/>
    <property type="match status" value="1"/>
</dbReference>
<keyword evidence="1" id="KW-0813">Transport</keyword>
<dbReference type="SMART" id="SM00382">
    <property type="entry name" value="AAA"/>
    <property type="match status" value="1"/>
</dbReference>
<evidence type="ECO:0000256" key="2">
    <source>
        <dbReference type="ARBA" id="ARBA00022741"/>
    </source>
</evidence>
<dbReference type="RefSeq" id="WP_089977985.1">
    <property type="nucleotide sequence ID" value="NZ_CP084916.1"/>
</dbReference>
<dbReference type="InterPro" id="IPR003593">
    <property type="entry name" value="AAA+_ATPase"/>
</dbReference>
<dbReference type="InterPro" id="IPR027417">
    <property type="entry name" value="P-loop_NTPase"/>
</dbReference>
<name>A0A1H1AV49_9LACT</name>
<evidence type="ECO:0000256" key="3">
    <source>
        <dbReference type="ARBA" id="ARBA00022840"/>
    </source>
</evidence>
<feature type="domain" description="ABC transporter" evidence="4">
    <location>
        <begin position="3"/>
        <end position="235"/>
    </location>
</feature>
<evidence type="ECO:0000313" key="5">
    <source>
        <dbReference type="EMBL" id="SDQ43585.1"/>
    </source>
</evidence>
<keyword evidence="3 5" id="KW-0067">ATP-binding</keyword>
<dbReference type="AlphaFoldDB" id="A0A1H1AV49"/>
<accession>A0A1H1AV49</accession>
<dbReference type="GO" id="GO:0005524">
    <property type="term" value="F:ATP binding"/>
    <property type="evidence" value="ECO:0007669"/>
    <property type="project" value="UniProtKB-KW"/>
</dbReference>
<dbReference type="EMBL" id="FNJW01000008">
    <property type="protein sequence ID" value="SDQ43585.1"/>
    <property type="molecule type" value="Genomic_DNA"/>
</dbReference>
<organism evidence="5 6">
    <name type="scientific">Carnobacterium viridans</name>
    <dbReference type="NCBI Taxonomy" id="174587"/>
    <lineage>
        <taxon>Bacteria</taxon>
        <taxon>Bacillati</taxon>
        <taxon>Bacillota</taxon>
        <taxon>Bacilli</taxon>
        <taxon>Lactobacillales</taxon>
        <taxon>Carnobacteriaceae</taxon>
        <taxon>Carnobacterium</taxon>
    </lineage>
</organism>
<sequence>MNLTIDNVSVSIASQKIIEGVSLHVSKNQFVGVIGPNGCGKSTLLKSVSKLLEPSKGVITLGDENVQHLSNKQLAKKLGVVGQFHEINFDFSIRDMLLLGRSPYKGLMERDNALDYEIVDQVLLQLDLEKIADRSFLSLSGGEKQRVILGRTLVQQPKFLVLDEPTNHLDIKHQLSILRTVTSLPIGVLAALHDLNLAARFTDYLYAMKDGRIIQEGRPEEVLTEAVIKELYEVDSHTYVNPISGNQTIEFL</sequence>
<proteinExistence type="predicted"/>
<dbReference type="PROSITE" id="PS00211">
    <property type="entry name" value="ABC_TRANSPORTER_1"/>
    <property type="match status" value="1"/>
</dbReference>
<dbReference type="PANTHER" id="PTHR42794">
    <property type="entry name" value="HEMIN IMPORT ATP-BINDING PROTEIN HMUV"/>
    <property type="match status" value="1"/>
</dbReference>
<protein>
    <submittedName>
        <fullName evidence="5">Iron complex transport system ATP-binding protein</fullName>
    </submittedName>
</protein>
<dbReference type="CDD" id="cd03214">
    <property type="entry name" value="ABC_Iron-Siderophores_B12_Hemin"/>
    <property type="match status" value="1"/>
</dbReference>
<dbReference type="PANTHER" id="PTHR42794:SF2">
    <property type="entry name" value="ABC TRANSPORTER ATP-BINDING PROTEIN"/>
    <property type="match status" value="1"/>
</dbReference>
<keyword evidence="2" id="KW-0547">Nucleotide-binding</keyword>
<dbReference type="Gene3D" id="3.40.50.300">
    <property type="entry name" value="P-loop containing nucleotide triphosphate hydrolases"/>
    <property type="match status" value="1"/>
</dbReference>
<dbReference type="InterPro" id="IPR003439">
    <property type="entry name" value="ABC_transporter-like_ATP-bd"/>
</dbReference>
<dbReference type="PROSITE" id="PS50893">
    <property type="entry name" value="ABC_TRANSPORTER_2"/>
    <property type="match status" value="1"/>
</dbReference>
<dbReference type="OrthoDB" id="9787851at2"/>
<evidence type="ECO:0000259" key="4">
    <source>
        <dbReference type="PROSITE" id="PS50893"/>
    </source>
</evidence>
<gene>
    <name evidence="5" type="ORF">SAMN04487752_2272</name>
</gene>
<dbReference type="SUPFAM" id="SSF52540">
    <property type="entry name" value="P-loop containing nucleoside triphosphate hydrolases"/>
    <property type="match status" value="1"/>
</dbReference>
<reference evidence="6" key="1">
    <citation type="submission" date="2016-10" db="EMBL/GenBank/DDBJ databases">
        <authorList>
            <person name="Varghese N."/>
            <person name="Submissions S."/>
        </authorList>
    </citation>
    <scope>NUCLEOTIDE SEQUENCE [LARGE SCALE GENOMIC DNA]</scope>
    <source>
        <strain evidence="6">MPL-11</strain>
    </source>
</reference>
<dbReference type="Proteomes" id="UP000199481">
    <property type="component" value="Unassembled WGS sequence"/>
</dbReference>
<evidence type="ECO:0000256" key="1">
    <source>
        <dbReference type="ARBA" id="ARBA00022448"/>
    </source>
</evidence>
<dbReference type="InterPro" id="IPR017871">
    <property type="entry name" value="ABC_transporter-like_CS"/>
</dbReference>
<dbReference type="GO" id="GO:0016887">
    <property type="term" value="F:ATP hydrolysis activity"/>
    <property type="evidence" value="ECO:0007669"/>
    <property type="project" value="InterPro"/>
</dbReference>
<dbReference type="FunFam" id="3.40.50.300:FF:000134">
    <property type="entry name" value="Iron-enterobactin ABC transporter ATP-binding protein"/>
    <property type="match status" value="1"/>
</dbReference>
<keyword evidence="6" id="KW-1185">Reference proteome</keyword>